<dbReference type="PANTHER" id="PTHR45977:SF4">
    <property type="entry name" value="RING-TYPE DOMAIN-CONTAINING PROTEIN"/>
    <property type="match status" value="1"/>
</dbReference>
<evidence type="ECO:0000256" key="13">
    <source>
        <dbReference type="SAM" id="MobiDB-lite"/>
    </source>
</evidence>
<evidence type="ECO:0000256" key="3">
    <source>
        <dbReference type="ARBA" id="ARBA00012483"/>
    </source>
</evidence>
<evidence type="ECO:0000256" key="4">
    <source>
        <dbReference type="ARBA" id="ARBA00022679"/>
    </source>
</evidence>
<evidence type="ECO:0000256" key="8">
    <source>
        <dbReference type="ARBA" id="ARBA00022786"/>
    </source>
</evidence>
<comment type="catalytic activity">
    <reaction evidence="1">
        <text>S-ubiquitinyl-[E2 ubiquitin-conjugating enzyme]-L-cysteine + [acceptor protein]-L-lysine = [E2 ubiquitin-conjugating enzyme]-L-cysteine + N(6)-ubiquitinyl-[acceptor protein]-L-lysine.</text>
        <dbReference type="EC" id="2.3.2.27"/>
    </reaction>
</comment>
<keyword evidence="4" id="KW-0808">Transferase</keyword>
<dbReference type="PROSITE" id="PS50089">
    <property type="entry name" value="ZF_RING_2"/>
    <property type="match status" value="1"/>
</dbReference>
<keyword evidence="5" id="KW-0812">Transmembrane</keyword>
<evidence type="ECO:0000259" key="14">
    <source>
        <dbReference type="PROSITE" id="PS50089"/>
    </source>
</evidence>
<dbReference type="PANTHER" id="PTHR45977">
    <property type="entry name" value="TARGET OF ERK KINASE MPK-1"/>
    <property type="match status" value="1"/>
</dbReference>
<dbReference type="EMBL" id="PGCJ01000060">
    <property type="protein sequence ID" value="PLW53521.1"/>
    <property type="molecule type" value="Genomic_DNA"/>
</dbReference>
<dbReference type="OrthoDB" id="2495271at2759"/>
<evidence type="ECO:0000313" key="15">
    <source>
        <dbReference type="EMBL" id="PLW53521.1"/>
    </source>
</evidence>
<dbReference type="GO" id="GO:0016020">
    <property type="term" value="C:membrane"/>
    <property type="evidence" value="ECO:0007669"/>
    <property type="project" value="UniProtKB-SubCell"/>
</dbReference>
<dbReference type="Proteomes" id="UP000235388">
    <property type="component" value="Unassembled WGS sequence"/>
</dbReference>
<gene>
    <name evidence="15" type="ORF">PCANC_07200</name>
</gene>
<reference evidence="15 16" key="1">
    <citation type="submission" date="2017-11" db="EMBL/GenBank/DDBJ databases">
        <title>De novo assembly and phasing of dikaryotic genomes from two isolates of Puccinia coronata f. sp. avenae, the causal agent of oat crown rust.</title>
        <authorList>
            <person name="Miller M.E."/>
            <person name="Zhang Y."/>
            <person name="Omidvar V."/>
            <person name="Sperschneider J."/>
            <person name="Schwessinger B."/>
            <person name="Raley C."/>
            <person name="Palmer J.M."/>
            <person name="Garnica D."/>
            <person name="Upadhyaya N."/>
            <person name="Rathjen J."/>
            <person name="Taylor J.M."/>
            <person name="Park R.F."/>
            <person name="Dodds P.N."/>
            <person name="Hirsch C.D."/>
            <person name="Kianian S.F."/>
            <person name="Figueroa M."/>
        </authorList>
    </citation>
    <scope>NUCLEOTIDE SEQUENCE [LARGE SCALE GENOMIC DNA]</scope>
    <source>
        <strain evidence="15">12NC29</strain>
    </source>
</reference>
<comment type="subcellular location">
    <subcellularLocation>
        <location evidence="2">Membrane</location>
        <topology evidence="2">Multi-pass membrane protein</topology>
    </subcellularLocation>
</comment>
<dbReference type="InterPro" id="IPR001841">
    <property type="entry name" value="Znf_RING"/>
</dbReference>
<evidence type="ECO:0000313" key="16">
    <source>
        <dbReference type="Proteomes" id="UP000235388"/>
    </source>
</evidence>
<keyword evidence="16" id="KW-1185">Reference proteome</keyword>
<evidence type="ECO:0000256" key="6">
    <source>
        <dbReference type="ARBA" id="ARBA00022723"/>
    </source>
</evidence>
<dbReference type="Pfam" id="PF13639">
    <property type="entry name" value="zf-RING_2"/>
    <property type="match status" value="1"/>
</dbReference>
<dbReference type="GO" id="GO:0006511">
    <property type="term" value="P:ubiquitin-dependent protein catabolic process"/>
    <property type="evidence" value="ECO:0007669"/>
    <property type="project" value="TreeGrafter"/>
</dbReference>
<dbReference type="InterPro" id="IPR013083">
    <property type="entry name" value="Znf_RING/FYVE/PHD"/>
</dbReference>
<evidence type="ECO:0000256" key="10">
    <source>
        <dbReference type="ARBA" id="ARBA00022989"/>
    </source>
</evidence>
<accession>A0A2N5VU76</accession>
<keyword evidence="8" id="KW-0833">Ubl conjugation pathway</keyword>
<dbReference type="STRING" id="200324.A0A2N5VU76"/>
<proteinExistence type="predicted"/>
<evidence type="ECO:0000256" key="12">
    <source>
        <dbReference type="PROSITE-ProRule" id="PRU00175"/>
    </source>
</evidence>
<name>A0A2N5VU76_9BASI</name>
<evidence type="ECO:0000256" key="2">
    <source>
        <dbReference type="ARBA" id="ARBA00004141"/>
    </source>
</evidence>
<dbReference type="AlphaFoldDB" id="A0A2N5VU76"/>
<evidence type="ECO:0000256" key="11">
    <source>
        <dbReference type="ARBA" id="ARBA00023136"/>
    </source>
</evidence>
<evidence type="ECO:0000256" key="7">
    <source>
        <dbReference type="ARBA" id="ARBA00022771"/>
    </source>
</evidence>
<keyword evidence="10" id="KW-1133">Transmembrane helix</keyword>
<organism evidence="15 16">
    <name type="scientific">Puccinia coronata f. sp. avenae</name>
    <dbReference type="NCBI Taxonomy" id="200324"/>
    <lineage>
        <taxon>Eukaryota</taxon>
        <taxon>Fungi</taxon>
        <taxon>Dikarya</taxon>
        <taxon>Basidiomycota</taxon>
        <taxon>Pucciniomycotina</taxon>
        <taxon>Pucciniomycetes</taxon>
        <taxon>Pucciniales</taxon>
        <taxon>Pucciniaceae</taxon>
        <taxon>Puccinia</taxon>
    </lineage>
</organism>
<dbReference type="EC" id="2.3.2.27" evidence="3"/>
<dbReference type="GO" id="GO:0016567">
    <property type="term" value="P:protein ubiquitination"/>
    <property type="evidence" value="ECO:0007669"/>
    <property type="project" value="TreeGrafter"/>
</dbReference>
<dbReference type="SUPFAM" id="SSF57850">
    <property type="entry name" value="RING/U-box"/>
    <property type="match status" value="1"/>
</dbReference>
<evidence type="ECO:0000256" key="1">
    <source>
        <dbReference type="ARBA" id="ARBA00000900"/>
    </source>
</evidence>
<dbReference type="Gene3D" id="3.30.40.10">
    <property type="entry name" value="Zinc/RING finger domain, C3HC4 (zinc finger)"/>
    <property type="match status" value="1"/>
</dbReference>
<sequence>MEISYPGDLERVEDLPRSSPGDIRTVEASVGPESSSSSNQTGSGVPGVQIPNGAEEPVAPVVLVVSEEENRTMVLEANSIPSWDQVMQTLSPGNQILFENTYDGLHRLIYEITNDHYRTHFSSEEISDYTGDVNELMRITASIPPEIAIILSEYFEHATEELARLHPIVLQRQYVVASLDYLIRNNPRPLCPNTFPIGPSDHACVICFESYAEEDVIVVLPCHRSHHFHRACVEKWLLRLIPEPLTCPNCRTQLAL</sequence>
<evidence type="ECO:0000256" key="9">
    <source>
        <dbReference type="ARBA" id="ARBA00022833"/>
    </source>
</evidence>
<protein>
    <recommendedName>
        <fullName evidence="3">RING-type E3 ubiquitin transferase</fullName>
        <ecNumber evidence="3">2.3.2.27</ecNumber>
    </recommendedName>
</protein>
<keyword evidence="9" id="KW-0862">Zinc</keyword>
<evidence type="ECO:0000256" key="5">
    <source>
        <dbReference type="ARBA" id="ARBA00022692"/>
    </source>
</evidence>
<comment type="caution">
    <text evidence="15">The sequence shown here is derived from an EMBL/GenBank/DDBJ whole genome shotgun (WGS) entry which is preliminary data.</text>
</comment>
<feature type="domain" description="RING-type" evidence="14">
    <location>
        <begin position="204"/>
        <end position="251"/>
    </location>
</feature>
<dbReference type="GO" id="GO:0061630">
    <property type="term" value="F:ubiquitin protein ligase activity"/>
    <property type="evidence" value="ECO:0007669"/>
    <property type="project" value="UniProtKB-EC"/>
</dbReference>
<keyword evidence="11" id="KW-0472">Membrane</keyword>
<feature type="region of interest" description="Disordered" evidence="13">
    <location>
        <begin position="1"/>
        <end position="53"/>
    </location>
</feature>
<dbReference type="GO" id="GO:0008270">
    <property type="term" value="F:zinc ion binding"/>
    <property type="evidence" value="ECO:0007669"/>
    <property type="project" value="UniProtKB-KW"/>
</dbReference>
<keyword evidence="6" id="KW-0479">Metal-binding</keyword>
<keyword evidence="7 12" id="KW-0863">Zinc-finger</keyword>
<dbReference type="SMART" id="SM00184">
    <property type="entry name" value="RING"/>
    <property type="match status" value="1"/>
</dbReference>